<dbReference type="RefSeq" id="WP_039714776.1">
    <property type="nucleotide sequence ID" value="NZ_JTJC03000001.1"/>
</dbReference>
<dbReference type="PANTHER" id="PTHR23090">
    <property type="entry name" value="NH 3 /GLUTAMINE-DEPENDENT NAD + SYNTHETASE"/>
    <property type="match status" value="1"/>
</dbReference>
<dbReference type="SUPFAM" id="SSF56317">
    <property type="entry name" value="Carbon-nitrogen hydrolase"/>
    <property type="match status" value="1"/>
</dbReference>
<dbReference type="GO" id="GO:0003952">
    <property type="term" value="F:NAD+ synthase (glutamine-hydrolyzing) activity"/>
    <property type="evidence" value="ECO:0007669"/>
    <property type="project" value="UniProtKB-UniRule"/>
</dbReference>
<dbReference type="GO" id="GO:0005737">
    <property type="term" value="C:cytoplasm"/>
    <property type="evidence" value="ECO:0007669"/>
    <property type="project" value="InterPro"/>
</dbReference>
<evidence type="ECO:0000256" key="1">
    <source>
        <dbReference type="ARBA" id="ARBA00005188"/>
    </source>
</evidence>
<evidence type="ECO:0000256" key="4">
    <source>
        <dbReference type="ARBA" id="ARBA00022741"/>
    </source>
</evidence>
<dbReference type="PROSITE" id="PS50263">
    <property type="entry name" value="CN_HYDROLASE"/>
    <property type="match status" value="1"/>
</dbReference>
<evidence type="ECO:0000256" key="3">
    <source>
        <dbReference type="ARBA" id="ARBA00022598"/>
    </source>
</evidence>
<comment type="caution">
    <text evidence="11">The sequence shown here is derived from an EMBL/GenBank/DDBJ whole genome shotgun (WGS) entry which is preliminary data.</text>
</comment>
<comment type="catalytic activity">
    <reaction evidence="7 8">
        <text>deamido-NAD(+) + L-glutamine + ATP + H2O = L-glutamate + AMP + diphosphate + NAD(+) + H(+)</text>
        <dbReference type="Rhea" id="RHEA:24384"/>
        <dbReference type="ChEBI" id="CHEBI:15377"/>
        <dbReference type="ChEBI" id="CHEBI:15378"/>
        <dbReference type="ChEBI" id="CHEBI:29985"/>
        <dbReference type="ChEBI" id="CHEBI:30616"/>
        <dbReference type="ChEBI" id="CHEBI:33019"/>
        <dbReference type="ChEBI" id="CHEBI:57540"/>
        <dbReference type="ChEBI" id="CHEBI:58359"/>
        <dbReference type="ChEBI" id="CHEBI:58437"/>
        <dbReference type="ChEBI" id="CHEBI:456215"/>
        <dbReference type="EC" id="6.3.5.1"/>
    </reaction>
</comment>
<evidence type="ECO:0000256" key="2">
    <source>
        <dbReference type="ARBA" id="ARBA00007145"/>
    </source>
</evidence>
<dbReference type="EC" id="6.3.5.1" evidence="7 8"/>
<feature type="binding site" evidence="7">
    <location>
        <position position="431"/>
    </location>
    <ligand>
        <name>ATP</name>
        <dbReference type="ChEBI" id="CHEBI:30616"/>
    </ligand>
</feature>
<dbReference type="AlphaFoldDB" id="A0A9X5I335"/>
<dbReference type="Gene3D" id="3.40.50.620">
    <property type="entry name" value="HUPs"/>
    <property type="match status" value="1"/>
</dbReference>
<evidence type="ECO:0000256" key="5">
    <source>
        <dbReference type="ARBA" id="ARBA00022840"/>
    </source>
</evidence>
<keyword evidence="3 7" id="KW-0436">Ligase</keyword>
<dbReference type="InterPro" id="IPR003010">
    <property type="entry name" value="C-N_Hydrolase"/>
</dbReference>
<protein>
    <recommendedName>
        <fullName evidence="7 8">Glutamine-dependent NAD(+) synthetase</fullName>
        <ecNumber evidence="7 8">6.3.5.1</ecNumber>
    </recommendedName>
    <alternativeName>
        <fullName evidence="7 8">NAD(+) synthase [glutamine-hydrolyzing]</fullName>
    </alternativeName>
</protein>
<dbReference type="Pfam" id="PF00795">
    <property type="entry name" value="CN_hydrolase"/>
    <property type="match status" value="1"/>
</dbReference>
<comment type="pathway">
    <text evidence="1 7 8">Cofactor biosynthesis; NAD(+) biosynthesis; NAD(+) from deamido-NAD(+) (L-Gln route): step 1/1.</text>
</comment>
<name>A0A9X5I335_9CYAN</name>
<evidence type="ECO:0000256" key="6">
    <source>
        <dbReference type="ARBA" id="ARBA00023027"/>
    </source>
</evidence>
<dbReference type="InterPro" id="IPR022310">
    <property type="entry name" value="NAD/GMP_synthase"/>
</dbReference>
<dbReference type="OrthoDB" id="9803818at2"/>
<evidence type="ECO:0000256" key="9">
    <source>
        <dbReference type="RuleBase" id="RU003811"/>
    </source>
</evidence>
<sequence length="627" mass="68427">MKIAIAQLNPIIGDLNGNAKQILVAAREAEKQDVRLLLTPELSICGYPPRDLLLDPSFVSQMGVILQQLAEELPSQMAVLVGCVQPNERSLAVGGKPLYNSSALLQHGKIQQIFHKRLLPTYDVFDEYRYFEPGLAANSLVLEAVGSRESGVGSREEATVTHHAPLKIGVTICEDLWNDEEFWGKRSYAINPIDDLIQQGVDLVVNLSASPYSANKQQVREAMLQHGSMRHQIPVLYTNQVGANDDLIFDGCSVGFNRAGEMVCRARAFETDLLIVEYDEQARDLQPSKIAPMPANEDEEIWQALVLGVRDYTRKCGFSKVVLGLSGGIDSSLVAAIATAALGKENVLGVLMPSPYSSEHSVQDALELGKNLGILTQTIPIGELMQGYDKTLEPLFAGTPFGIAEENIQSRIRGNLLMAVANKFGYLLLSTGNKSEMAVGYCTLYGDMNGGLAAIADVPKTRVYSICRWLNERGEERRRDSGFSESGAILATSHQPLATPDSRLPIVPENVINKPPSAELKPGQLDQDSLPDYDILDDILQKLIQEHQSAAQIVAAGHDATVVDRVVQLVVKAEFKRRQAPPGLKITDRAFGTGWRMPIANKWVSNSTIPSSEVVSQASLSPSLPPR</sequence>
<comment type="function">
    <text evidence="7">Catalyzes the ATP-dependent amidation of deamido-NAD to form NAD. Uses L-glutamine as a nitrogen source.</text>
</comment>
<feature type="binding site" evidence="7">
    <location>
        <position position="216"/>
    </location>
    <ligand>
        <name>L-glutamine</name>
        <dbReference type="ChEBI" id="CHEBI:58359"/>
    </ligand>
</feature>
<feature type="binding site" evidence="7">
    <location>
        <position position="576"/>
    </location>
    <ligand>
        <name>deamido-NAD(+)</name>
        <dbReference type="ChEBI" id="CHEBI:58437"/>
        <note>ligand shared between two neighboring subunits</note>
    </ligand>
</feature>
<keyword evidence="6 7" id="KW-0520">NAD</keyword>
<evidence type="ECO:0000256" key="7">
    <source>
        <dbReference type="HAMAP-Rule" id="MF_02090"/>
    </source>
</evidence>
<evidence type="ECO:0000259" key="10">
    <source>
        <dbReference type="PROSITE" id="PS50263"/>
    </source>
</evidence>
<proteinExistence type="inferred from homology"/>
<dbReference type="Pfam" id="PF02540">
    <property type="entry name" value="NAD_synthase"/>
    <property type="match status" value="1"/>
</dbReference>
<accession>A0A9X5I335</accession>
<dbReference type="InterPro" id="IPR014445">
    <property type="entry name" value="Gln-dep_NAD_synthase"/>
</dbReference>
<dbReference type="Gene3D" id="3.60.110.10">
    <property type="entry name" value="Carbon-nitrogen hydrolase"/>
    <property type="match status" value="1"/>
</dbReference>
<dbReference type="GO" id="GO:0004359">
    <property type="term" value="F:glutaminase activity"/>
    <property type="evidence" value="ECO:0007669"/>
    <property type="project" value="InterPro"/>
</dbReference>
<dbReference type="PIRSF" id="PIRSF006630">
    <property type="entry name" value="NADS_GAT"/>
    <property type="match status" value="1"/>
</dbReference>
<comment type="caution">
    <text evidence="7">Lacks conserved residue(s) required for the propagation of feature annotation.</text>
</comment>
<gene>
    <name evidence="7" type="primary">nadE</name>
    <name evidence="11" type="ORF">QH73_0000255</name>
</gene>
<dbReference type="Proteomes" id="UP000031532">
    <property type="component" value="Unassembled WGS sequence"/>
</dbReference>
<comment type="similarity">
    <text evidence="9">Belongs to the NAD synthetase family.</text>
</comment>
<keyword evidence="4 7" id="KW-0547">Nucleotide-binding</keyword>
<feature type="binding site" evidence="7">
    <location>
        <position position="122"/>
    </location>
    <ligand>
        <name>L-glutamine</name>
        <dbReference type="ChEBI" id="CHEBI:58359"/>
    </ligand>
</feature>
<dbReference type="GO" id="GO:0009435">
    <property type="term" value="P:NAD+ biosynthetic process"/>
    <property type="evidence" value="ECO:0007669"/>
    <property type="project" value="UniProtKB-UniRule"/>
</dbReference>
<dbReference type="CDD" id="cd07570">
    <property type="entry name" value="GAT_Gln-NAD-synth"/>
    <property type="match status" value="1"/>
</dbReference>
<dbReference type="HAMAP" id="MF_02090">
    <property type="entry name" value="NadE_glutamine_dep"/>
    <property type="match status" value="1"/>
</dbReference>
<keyword evidence="12" id="KW-1185">Reference proteome</keyword>
<feature type="active site" description="For glutaminase activity" evidence="7">
    <location>
        <position position="116"/>
    </location>
</feature>
<evidence type="ECO:0000313" key="11">
    <source>
        <dbReference type="EMBL" id="NHC33107.1"/>
    </source>
</evidence>
<feature type="active site" description="Proton acceptor; for glutaminase activity" evidence="7">
    <location>
        <position position="41"/>
    </location>
</feature>
<dbReference type="NCBIfam" id="NF010588">
    <property type="entry name" value="PRK13981.1"/>
    <property type="match status" value="1"/>
</dbReference>
<evidence type="ECO:0000313" key="12">
    <source>
        <dbReference type="Proteomes" id="UP000031532"/>
    </source>
</evidence>
<feature type="binding site" evidence="7">
    <location>
        <position position="407"/>
    </location>
    <ligand>
        <name>deamido-NAD(+)</name>
        <dbReference type="ChEBI" id="CHEBI:58437"/>
        <note>ligand shared between two neighboring subunits</note>
    </ligand>
</feature>
<dbReference type="GO" id="GO:0008795">
    <property type="term" value="F:NAD+ synthase activity"/>
    <property type="evidence" value="ECO:0007669"/>
    <property type="project" value="UniProtKB-UniRule"/>
</dbReference>
<feature type="binding site" evidence="7">
    <location>
        <position position="210"/>
    </location>
    <ligand>
        <name>L-glutamine</name>
        <dbReference type="ChEBI" id="CHEBI:58359"/>
    </ligand>
</feature>
<dbReference type="InterPro" id="IPR036526">
    <property type="entry name" value="C-N_Hydrolase_sf"/>
</dbReference>
<keyword evidence="5 7" id="KW-0067">ATP-binding</keyword>
<organism evidence="11 12">
    <name type="scientific">Scytonema millei VB511283</name>
    <dbReference type="NCBI Taxonomy" id="1245923"/>
    <lineage>
        <taxon>Bacteria</taxon>
        <taxon>Bacillati</taxon>
        <taxon>Cyanobacteriota</taxon>
        <taxon>Cyanophyceae</taxon>
        <taxon>Nostocales</taxon>
        <taxon>Scytonemataceae</taxon>
        <taxon>Scytonema</taxon>
    </lineage>
</organism>
<dbReference type="GO" id="GO:0005524">
    <property type="term" value="F:ATP binding"/>
    <property type="evidence" value="ECO:0007669"/>
    <property type="project" value="UniProtKB-UniRule"/>
</dbReference>
<dbReference type="CDD" id="cd00553">
    <property type="entry name" value="NAD_synthase"/>
    <property type="match status" value="1"/>
</dbReference>
<feature type="binding site" evidence="7">
    <location>
        <position position="436"/>
    </location>
    <ligand>
        <name>deamido-NAD(+)</name>
        <dbReference type="ChEBI" id="CHEBI:58437"/>
        <note>ligand shared between two neighboring subunits</note>
    </ligand>
</feature>
<comment type="similarity">
    <text evidence="2 7 8">In the C-terminal section; belongs to the NAD synthetase family.</text>
</comment>
<evidence type="ECO:0000256" key="8">
    <source>
        <dbReference type="PIRNR" id="PIRNR006630"/>
    </source>
</evidence>
<dbReference type="InterPro" id="IPR014729">
    <property type="entry name" value="Rossmann-like_a/b/a_fold"/>
</dbReference>
<reference evidence="11 12" key="1">
    <citation type="journal article" date="2015" name="Genome Announc.">
        <title>Draft Genome Sequence of the Terrestrial Cyanobacterium Scytonema millei VB511283, Isolated from Eastern India.</title>
        <authorList>
            <person name="Sen D."/>
            <person name="Chandrababunaidu M.M."/>
            <person name="Singh D."/>
            <person name="Sanghi N."/>
            <person name="Ghorai A."/>
            <person name="Mishra G.P."/>
            <person name="Madduluri M."/>
            <person name="Adhikary S.P."/>
            <person name="Tripathy S."/>
        </authorList>
    </citation>
    <scope>NUCLEOTIDE SEQUENCE [LARGE SCALE GENOMIC DNA]</scope>
    <source>
        <strain evidence="11 12">VB511283</strain>
    </source>
</reference>
<dbReference type="NCBIfam" id="TIGR00552">
    <property type="entry name" value="nadE"/>
    <property type="match status" value="1"/>
</dbReference>
<feature type="binding site" evidence="7">
    <location>
        <begin position="324"/>
        <end position="331"/>
    </location>
    <ligand>
        <name>ATP</name>
        <dbReference type="ChEBI" id="CHEBI:30616"/>
    </ligand>
</feature>
<dbReference type="SUPFAM" id="SSF52402">
    <property type="entry name" value="Adenine nucleotide alpha hydrolases-like"/>
    <property type="match status" value="1"/>
</dbReference>
<dbReference type="EMBL" id="JTJC03000001">
    <property type="protein sequence ID" value="NHC33107.1"/>
    <property type="molecule type" value="Genomic_DNA"/>
</dbReference>
<dbReference type="PANTHER" id="PTHR23090:SF9">
    <property type="entry name" value="GLUTAMINE-DEPENDENT NAD(+) SYNTHETASE"/>
    <property type="match status" value="1"/>
</dbReference>
<feature type="active site" description="Nucleophile; for glutaminase activity" evidence="7">
    <location>
        <position position="173"/>
    </location>
</feature>
<feature type="domain" description="CN hydrolase" evidence="10">
    <location>
        <begin position="1"/>
        <end position="280"/>
    </location>
</feature>
<dbReference type="InterPro" id="IPR003694">
    <property type="entry name" value="NAD_synthase"/>
</dbReference>